<organism evidence="1 2">
    <name type="scientific">Rhododendron molle</name>
    <name type="common">Chinese azalea</name>
    <name type="synonym">Azalea mollis</name>
    <dbReference type="NCBI Taxonomy" id="49168"/>
    <lineage>
        <taxon>Eukaryota</taxon>
        <taxon>Viridiplantae</taxon>
        <taxon>Streptophyta</taxon>
        <taxon>Embryophyta</taxon>
        <taxon>Tracheophyta</taxon>
        <taxon>Spermatophyta</taxon>
        <taxon>Magnoliopsida</taxon>
        <taxon>eudicotyledons</taxon>
        <taxon>Gunneridae</taxon>
        <taxon>Pentapetalae</taxon>
        <taxon>asterids</taxon>
        <taxon>Ericales</taxon>
        <taxon>Ericaceae</taxon>
        <taxon>Ericoideae</taxon>
        <taxon>Rhodoreae</taxon>
        <taxon>Rhododendron</taxon>
    </lineage>
</organism>
<dbReference type="EMBL" id="CM046390">
    <property type="protein sequence ID" value="KAI8563651.1"/>
    <property type="molecule type" value="Genomic_DNA"/>
</dbReference>
<name>A0ACC0PDK5_RHOML</name>
<sequence>MSSHTQNPLNPKEEQPDATNNNANSINKNAAKKEVAKQQKLHSKATAFSLSSATSHDAPYPLAAHYGDVPLEEVQSKAITVREWTEVEIQVRKVYCVSKAVLTLPINNEDAACSDVEID</sequence>
<dbReference type="Proteomes" id="UP001062846">
    <property type="component" value="Chromosome 3"/>
</dbReference>
<accession>A0ACC0PDK5</accession>
<reference evidence="1" key="1">
    <citation type="submission" date="2022-02" db="EMBL/GenBank/DDBJ databases">
        <title>Plant Genome Project.</title>
        <authorList>
            <person name="Zhang R.-G."/>
        </authorList>
    </citation>
    <scope>NUCLEOTIDE SEQUENCE</scope>
    <source>
        <strain evidence="1">AT1</strain>
    </source>
</reference>
<keyword evidence="2" id="KW-1185">Reference proteome</keyword>
<protein>
    <submittedName>
        <fullName evidence="1">Uncharacterized protein</fullName>
    </submittedName>
</protein>
<evidence type="ECO:0000313" key="2">
    <source>
        <dbReference type="Proteomes" id="UP001062846"/>
    </source>
</evidence>
<evidence type="ECO:0000313" key="1">
    <source>
        <dbReference type="EMBL" id="KAI8563651.1"/>
    </source>
</evidence>
<proteinExistence type="predicted"/>
<gene>
    <name evidence="1" type="ORF">RHMOL_Rhmol03G0125700</name>
</gene>
<comment type="caution">
    <text evidence="1">The sequence shown here is derived from an EMBL/GenBank/DDBJ whole genome shotgun (WGS) entry which is preliminary data.</text>
</comment>